<evidence type="ECO:0000256" key="1">
    <source>
        <dbReference type="ARBA" id="ARBA00009156"/>
    </source>
</evidence>
<comment type="similarity">
    <text evidence="1">Belongs to the FGGY kinase family.</text>
</comment>
<evidence type="ECO:0000256" key="3">
    <source>
        <dbReference type="ARBA" id="ARBA00022777"/>
    </source>
</evidence>
<keyword evidence="6" id="KW-1185">Reference proteome</keyword>
<dbReference type="EMBL" id="KV419402">
    <property type="protein sequence ID" value="KZS95341.1"/>
    <property type="molecule type" value="Genomic_DNA"/>
</dbReference>
<dbReference type="GO" id="GO:0005829">
    <property type="term" value="C:cytosol"/>
    <property type="evidence" value="ECO:0007669"/>
    <property type="project" value="TreeGrafter"/>
</dbReference>
<organism evidence="5 6">
    <name type="scientific">Sistotremastrum niveocremeum HHB9708</name>
    <dbReference type="NCBI Taxonomy" id="1314777"/>
    <lineage>
        <taxon>Eukaryota</taxon>
        <taxon>Fungi</taxon>
        <taxon>Dikarya</taxon>
        <taxon>Basidiomycota</taxon>
        <taxon>Agaricomycotina</taxon>
        <taxon>Agaricomycetes</taxon>
        <taxon>Sistotremastrales</taxon>
        <taxon>Sistotremastraceae</taxon>
        <taxon>Sertulicium</taxon>
        <taxon>Sertulicium niveocremeum</taxon>
    </lineage>
</organism>
<dbReference type="Proteomes" id="UP000076722">
    <property type="component" value="Unassembled WGS sequence"/>
</dbReference>
<accession>A0A164WTC3</accession>
<evidence type="ECO:0000313" key="5">
    <source>
        <dbReference type="EMBL" id="KZS95341.1"/>
    </source>
</evidence>
<feature type="compositionally biased region" description="Low complexity" evidence="4">
    <location>
        <begin position="675"/>
        <end position="685"/>
    </location>
</feature>
<dbReference type="SUPFAM" id="SSF53067">
    <property type="entry name" value="Actin-like ATPase domain"/>
    <property type="match status" value="2"/>
</dbReference>
<dbReference type="STRING" id="1314777.A0A164WTC3"/>
<feature type="region of interest" description="Disordered" evidence="4">
    <location>
        <begin position="644"/>
        <end position="687"/>
    </location>
</feature>
<evidence type="ECO:0008006" key="7">
    <source>
        <dbReference type="Google" id="ProtNLM"/>
    </source>
</evidence>
<keyword evidence="3" id="KW-0418">Kinase</keyword>
<dbReference type="AlphaFoldDB" id="A0A164WTC3"/>
<dbReference type="Gene3D" id="3.30.420.40">
    <property type="match status" value="2"/>
</dbReference>
<name>A0A164WTC3_9AGAM</name>
<reference evidence="5 6" key="1">
    <citation type="journal article" date="2016" name="Mol. Biol. Evol.">
        <title>Comparative Genomics of Early-Diverging Mushroom-Forming Fungi Provides Insights into the Origins of Lignocellulose Decay Capabilities.</title>
        <authorList>
            <person name="Nagy L.G."/>
            <person name="Riley R."/>
            <person name="Tritt A."/>
            <person name="Adam C."/>
            <person name="Daum C."/>
            <person name="Floudas D."/>
            <person name="Sun H."/>
            <person name="Yadav J.S."/>
            <person name="Pangilinan J."/>
            <person name="Larsson K.H."/>
            <person name="Matsuura K."/>
            <person name="Barry K."/>
            <person name="Labutti K."/>
            <person name="Kuo R."/>
            <person name="Ohm R.A."/>
            <person name="Bhattacharya S.S."/>
            <person name="Shirouzu T."/>
            <person name="Yoshinaga Y."/>
            <person name="Martin F.M."/>
            <person name="Grigoriev I.V."/>
            <person name="Hibbett D.S."/>
        </authorList>
    </citation>
    <scope>NUCLEOTIDE SEQUENCE [LARGE SCALE GENOMIC DNA]</scope>
    <source>
        <strain evidence="5 6">HHB9708</strain>
    </source>
</reference>
<evidence type="ECO:0000313" key="6">
    <source>
        <dbReference type="Proteomes" id="UP000076722"/>
    </source>
</evidence>
<feature type="compositionally biased region" description="Polar residues" evidence="4">
    <location>
        <begin position="661"/>
        <end position="670"/>
    </location>
</feature>
<proteinExistence type="inferred from homology"/>
<sequence length="736" mass="79195">MLKPSQSSLKLPATHFLGLELGVDQLRAAVVDDHLDLVVSETVDFDADFPEYQTKGGLFTGQDETYTTPVDMWVKGLDLLLDRLRSKTDLSKIRAIGGSAQNASVWWTSESLSQLENLNPARTLHDQLGTLRTFSVLNTPAVGPASAQDTSSHAHVLENALGGPEEMASRVGVSAHQSLFAVQIMQCRERNGVAHRIRTGRISTAASFLCSLFIRKWAPINASQACVSGMWNHAASTWDDAALGVVAGEYDDVKSLREHLGAVTTDVEAGVISPYFVERYRFDKGTTIMTFTSDSISTYLSFCPQPTDAVLSFGTTDLLMTPTSSYIPSRAYTLITHPAQHPSEKQRRYVSIVTSRNADAPRGLVRDMYTKSWSAFDRLVAVVPPGGSIGLDNKLFSFWFLQSESPRLSHVRGLFRFETGVKVNEFRDLRANPRCLVESQLVAFRVAFARMVAVGLFAPTFSSPPVSSSSSRITRDLGFDPYDSRHLPRRVIATGFAAEFPSIMNTLCEVFNATVYVPHTQITSGGGIGLADGENAPNSPKPTGVSRAAIGGAYTAWWWTRTKTGGASDGVGTLEDEVRGVLGRKTIGKGSAVGVGLGVGIGTPNPSGVIQRPRGSSLAVHIFNEADEDSLHVDDHLRRYVGSPGGGSNFSTPSLLGPGISPSTAFTTPDANLGPSSSPSSSSSPAVLPLYNAEGEYEIDGGLVKIAEPDEDAFAQYAATVPEWVRLENMIARGIV</sequence>
<dbReference type="GO" id="GO:0004856">
    <property type="term" value="F:D-xylulokinase activity"/>
    <property type="evidence" value="ECO:0007669"/>
    <property type="project" value="TreeGrafter"/>
</dbReference>
<dbReference type="PANTHER" id="PTHR10196">
    <property type="entry name" value="SUGAR KINASE"/>
    <property type="match status" value="1"/>
</dbReference>
<gene>
    <name evidence="5" type="ORF">SISNIDRAFT_408859</name>
</gene>
<evidence type="ECO:0000256" key="2">
    <source>
        <dbReference type="ARBA" id="ARBA00022679"/>
    </source>
</evidence>
<protein>
    <recommendedName>
        <fullName evidence="7">Actin-like ATPase domain-containing protein</fullName>
    </recommendedName>
</protein>
<keyword evidence="2" id="KW-0808">Transferase</keyword>
<dbReference type="InterPro" id="IPR043129">
    <property type="entry name" value="ATPase_NBD"/>
</dbReference>
<dbReference type="PANTHER" id="PTHR10196:SF57">
    <property type="entry name" value="XYLULOSE KINASE"/>
    <property type="match status" value="1"/>
</dbReference>
<evidence type="ECO:0000256" key="4">
    <source>
        <dbReference type="SAM" id="MobiDB-lite"/>
    </source>
</evidence>
<dbReference type="GO" id="GO:0005997">
    <property type="term" value="P:xylulose metabolic process"/>
    <property type="evidence" value="ECO:0007669"/>
    <property type="project" value="TreeGrafter"/>
</dbReference>
<dbReference type="OrthoDB" id="1728974at2759"/>